<reference evidence="1" key="1">
    <citation type="submission" date="2009-08" db="EMBL/GenBank/DDBJ databases">
        <title>Annotation of Salpingoeca rosetta.</title>
        <authorList>
            <consortium name="The Broad Institute Genome Sequencing Platform"/>
            <person name="Russ C."/>
            <person name="Cuomo C."/>
            <person name="Burger G."/>
            <person name="Gray M.W."/>
            <person name="Holland P.W.H."/>
            <person name="King N."/>
            <person name="Lang F.B.F."/>
            <person name="Roger A.J."/>
            <person name="Ruiz-Trillo I."/>
            <person name="Young S.K."/>
            <person name="Zeng Q."/>
            <person name="Gargeya S."/>
            <person name="Alvarado L."/>
            <person name="Berlin A."/>
            <person name="Chapman S.B."/>
            <person name="Chen Z."/>
            <person name="Freedman E."/>
            <person name="Gellesch M."/>
            <person name="Goldberg J."/>
            <person name="Griggs A."/>
            <person name="Gujja S."/>
            <person name="Heilman E."/>
            <person name="Heiman D."/>
            <person name="Howarth C."/>
            <person name="Mehta T."/>
            <person name="Neiman D."/>
            <person name="Pearson M."/>
            <person name="Roberts A."/>
            <person name="Saif S."/>
            <person name="Shea T."/>
            <person name="Shenoy N."/>
            <person name="Sisk P."/>
            <person name="Stolte C."/>
            <person name="Sykes S."/>
            <person name="White J."/>
            <person name="Yandava C."/>
            <person name="Haas B."/>
            <person name="Nusbaum C."/>
            <person name="Birren B."/>
        </authorList>
    </citation>
    <scope>NUCLEOTIDE SEQUENCE [LARGE SCALE GENOMIC DNA]</scope>
    <source>
        <strain evidence="1">ATCC 50818</strain>
    </source>
</reference>
<dbReference type="GeneID" id="16070284"/>
<proteinExistence type="predicted"/>
<accession>F2ULQ3</accession>
<dbReference type="RefSeq" id="XP_004989728.1">
    <property type="nucleotide sequence ID" value="XM_004989671.1"/>
</dbReference>
<evidence type="ECO:0000313" key="2">
    <source>
        <dbReference type="Proteomes" id="UP000007799"/>
    </source>
</evidence>
<dbReference type="KEGG" id="sre:PTSG_08930"/>
<evidence type="ECO:0000313" key="1">
    <source>
        <dbReference type="EMBL" id="EGD78052.1"/>
    </source>
</evidence>
<organism evidence="2">
    <name type="scientific">Salpingoeca rosetta (strain ATCC 50818 / BSB-021)</name>
    <dbReference type="NCBI Taxonomy" id="946362"/>
    <lineage>
        <taxon>Eukaryota</taxon>
        <taxon>Choanoflagellata</taxon>
        <taxon>Craspedida</taxon>
        <taxon>Salpingoecidae</taxon>
        <taxon>Salpingoeca</taxon>
    </lineage>
</organism>
<dbReference type="Proteomes" id="UP000007799">
    <property type="component" value="Unassembled WGS sequence"/>
</dbReference>
<dbReference type="EMBL" id="GL832981">
    <property type="protein sequence ID" value="EGD78052.1"/>
    <property type="molecule type" value="Genomic_DNA"/>
</dbReference>
<gene>
    <name evidence="1" type="ORF">PTSG_08930</name>
</gene>
<protein>
    <submittedName>
        <fullName evidence="1">Uncharacterized protein</fullName>
    </submittedName>
</protein>
<keyword evidence="2" id="KW-1185">Reference proteome</keyword>
<sequence>MQNTSFLQKVGLSEFHHRDGLGVSMSLFSMVTFIHSHRSSDAFRPHKQEHPRHLQKHYRVCSLLMPCATTSQSCTTAGCARAGGLAKSEWVVKGRLDMTRRASRQRKSSTYTRTELTLETKFGLIVEGLGYHSFRSWLRAPSPSLSSITTCCPTRACWTGRRSASAFPEHRLLELPRIMRSIPDKMVEMMQRRVVFVFEGFFKSLHPTLESARINLFSGDNAWQTAKDNAPM</sequence>
<dbReference type="OrthoDB" id="1924787at2759"/>
<name>F2ULQ3_SALR5</name>
<dbReference type="AlphaFoldDB" id="F2ULQ3"/>
<dbReference type="InParanoid" id="F2ULQ3"/>